<dbReference type="GO" id="GO:0046872">
    <property type="term" value="F:metal ion binding"/>
    <property type="evidence" value="ECO:0007669"/>
    <property type="project" value="UniProtKB-KW"/>
</dbReference>
<dbReference type="RefSeq" id="WP_136371393.1">
    <property type="nucleotide sequence ID" value="NZ_SSOB01000025.1"/>
</dbReference>
<dbReference type="GO" id="GO:0005829">
    <property type="term" value="C:cytosol"/>
    <property type="evidence" value="ECO:0007669"/>
    <property type="project" value="TreeGrafter"/>
</dbReference>
<sequence length="435" mass="48876">MRPSEIRPTELTPPEQLLLLMERIYRYGMTTTSGGNLSIREDNGDIWITPSGVDKGALTIADMVLVHKDGTVEGKHRPSSEFPFHRLIYETRPDLRAIVHAHPPALVSFSIVRRIPDTRLLPNERQICGRIGMAPYALPGSEQLGRNIADVFAEGVNSVMLENHGVVVGAEDLFEAFRVFETLDYCARLEIEASRFGRPTLLSDEDYETVRRESKLDIPTYPGGDIDEKEMELRRSMCAFIRRAYDQGLFTSTQGTFSQRLNGTDFLITPYGIDRKYLQPEELVRIQGGAGEEGKSPSRSVRFHQAVYERQPHVDSVILAHPPQIMAFAVTEEPFDSRTIPESYILLRGMPKLPFAALYNDPEKTAELFKPNTPLAIVRNNCLVVTGQGLLNTFDRLEVAEYSAKSILAARALGDVVHIEDAEIDDLKKAFKLED</sequence>
<dbReference type="EMBL" id="SSOB01000025">
    <property type="protein sequence ID" value="THF76361.1"/>
    <property type="molecule type" value="Genomic_DNA"/>
</dbReference>
<organism evidence="4 5">
    <name type="scientific">Cohnella fermenti</name>
    <dbReference type="NCBI Taxonomy" id="2565925"/>
    <lineage>
        <taxon>Bacteria</taxon>
        <taxon>Bacillati</taxon>
        <taxon>Bacillota</taxon>
        <taxon>Bacilli</taxon>
        <taxon>Bacillales</taxon>
        <taxon>Paenibacillaceae</taxon>
        <taxon>Cohnella</taxon>
    </lineage>
</organism>
<dbReference type="InterPro" id="IPR036409">
    <property type="entry name" value="Aldolase_II/adducin_N_sf"/>
</dbReference>
<feature type="domain" description="Class II aldolase/adducin N-terminal" evidence="3">
    <location>
        <begin position="235"/>
        <end position="408"/>
    </location>
</feature>
<dbReference type="Gene3D" id="3.40.225.10">
    <property type="entry name" value="Class II aldolase/adducin N-terminal domain"/>
    <property type="match status" value="2"/>
</dbReference>
<dbReference type="SUPFAM" id="SSF53639">
    <property type="entry name" value="AraD/HMP-PK domain-like"/>
    <property type="match status" value="2"/>
</dbReference>
<dbReference type="PANTHER" id="PTHR22789">
    <property type="entry name" value="FUCULOSE PHOSPHATE ALDOLASE"/>
    <property type="match status" value="1"/>
</dbReference>
<dbReference type="Proteomes" id="UP000310636">
    <property type="component" value="Unassembled WGS sequence"/>
</dbReference>
<keyword evidence="2" id="KW-0456">Lyase</keyword>
<keyword evidence="1" id="KW-0479">Metal-binding</keyword>
<dbReference type="InterPro" id="IPR050197">
    <property type="entry name" value="Aldolase_class_II_sugar_metab"/>
</dbReference>
<comment type="caution">
    <text evidence="4">The sequence shown here is derived from an EMBL/GenBank/DDBJ whole genome shotgun (WGS) entry which is preliminary data.</text>
</comment>
<keyword evidence="5" id="KW-1185">Reference proteome</keyword>
<dbReference type="OrthoDB" id="9794581at2"/>
<dbReference type="SMART" id="SM01007">
    <property type="entry name" value="Aldolase_II"/>
    <property type="match status" value="2"/>
</dbReference>
<dbReference type="PANTHER" id="PTHR22789:SF0">
    <property type="entry name" value="3-OXO-TETRONATE 4-PHOSPHATE DECARBOXYLASE-RELATED"/>
    <property type="match status" value="1"/>
</dbReference>
<feature type="domain" description="Class II aldolase/adducin N-terminal" evidence="3">
    <location>
        <begin position="15"/>
        <end position="191"/>
    </location>
</feature>
<dbReference type="Pfam" id="PF00596">
    <property type="entry name" value="Aldolase_II"/>
    <property type="match status" value="2"/>
</dbReference>
<name>A0A4S4BNC6_9BACL</name>
<gene>
    <name evidence="4" type="ORF">E6C55_18985</name>
</gene>
<dbReference type="AlphaFoldDB" id="A0A4S4BNC6"/>
<evidence type="ECO:0000256" key="2">
    <source>
        <dbReference type="ARBA" id="ARBA00023239"/>
    </source>
</evidence>
<reference evidence="4 5" key="1">
    <citation type="submission" date="2019-04" db="EMBL/GenBank/DDBJ databases">
        <title>Cohnella sp. nov. isolated from preserved vegetables.</title>
        <authorList>
            <person name="Lin S.-Y."/>
            <person name="Hung M.-H."/>
            <person name="Young C.-C."/>
        </authorList>
    </citation>
    <scope>NUCLEOTIDE SEQUENCE [LARGE SCALE GENOMIC DNA]</scope>
    <source>
        <strain evidence="4 5">CC-MHH1044</strain>
    </source>
</reference>
<proteinExistence type="predicted"/>
<dbReference type="InterPro" id="IPR001303">
    <property type="entry name" value="Aldolase_II/adducin_N"/>
</dbReference>
<evidence type="ECO:0000313" key="5">
    <source>
        <dbReference type="Proteomes" id="UP000310636"/>
    </source>
</evidence>
<evidence type="ECO:0000313" key="4">
    <source>
        <dbReference type="EMBL" id="THF76361.1"/>
    </source>
</evidence>
<evidence type="ECO:0000256" key="1">
    <source>
        <dbReference type="ARBA" id="ARBA00022723"/>
    </source>
</evidence>
<protein>
    <submittedName>
        <fullName evidence="4">Class II aldolase/adducin family protein</fullName>
    </submittedName>
</protein>
<evidence type="ECO:0000259" key="3">
    <source>
        <dbReference type="SMART" id="SM01007"/>
    </source>
</evidence>
<accession>A0A4S4BNC6</accession>
<dbReference type="GO" id="GO:0019323">
    <property type="term" value="P:pentose catabolic process"/>
    <property type="evidence" value="ECO:0007669"/>
    <property type="project" value="TreeGrafter"/>
</dbReference>
<dbReference type="GO" id="GO:0016832">
    <property type="term" value="F:aldehyde-lyase activity"/>
    <property type="evidence" value="ECO:0007669"/>
    <property type="project" value="TreeGrafter"/>
</dbReference>